<evidence type="ECO:0000259" key="6">
    <source>
        <dbReference type="Pfam" id="PF13356"/>
    </source>
</evidence>
<keyword evidence="3" id="KW-0238">DNA-binding</keyword>
<dbReference type="GO" id="GO:0003677">
    <property type="term" value="F:DNA binding"/>
    <property type="evidence" value="ECO:0007669"/>
    <property type="project" value="UniProtKB-KW"/>
</dbReference>
<dbReference type="InterPro" id="IPR010998">
    <property type="entry name" value="Integrase_recombinase_N"/>
</dbReference>
<keyword evidence="8" id="KW-1185">Reference proteome</keyword>
<proteinExistence type="inferred from homology"/>
<dbReference type="GO" id="GO:0006310">
    <property type="term" value="P:DNA recombination"/>
    <property type="evidence" value="ECO:0007669"/>
    <property type="project" value="UniProtKB-KW"/>
</dbReference>
<keyword evidence="2" id="KW-0229">DNA integration</keyword>
<evidence type="ECO:0000259" key="5">
    <source>
        <dbReference type="Pfam" id="PF00589"/>
    </source>
</evidence>
<dbReference type="Pfam" id="PF13356">
    <property type="entry name" value="Arm-DNA-bind_3"/>
    <property type="match status" value="1"/>
</dbReference>
<dbReference type="OrthoDB" id="9795573at2"/>
<protein>
    <submittedName>
        <fullName evidence="7">Phage integrase family protein</fullName>
    </submittedName>
</protein>
<comment type="caution">
    <text evidence="7">The sequence shown here is derived from an EMBL/GenBank/DDBJ whole genome shotgun (WGS) entry which is preliminary data.</text>
</comment>
<dbReference type="PANTHER" id="PTHR30629">
    <property type="entry name" value="PROPHAGE INTEGRASE"/>
    <property type="match status" value="1"/>
</dbReference>
<dbReference type="InterPro" id="IPR038488">
    <property type="entry name" value="Integrase_DNA-bd_sf"/>
</dbReference>
<dbReference type="Pfam" id="PF00589">
    <property type="entry name" value="Phage_integrase"/>
    <property type="match status" value="1"/>
</dbReference>
<dbReference type="GO" id="GO:0015074">
    <property type="term" value="P:DNA integration"/>
    <property type="evidence" value="ECO:0007669"/>
    <property type="project" value="UniProtKB-KW"/>
</dbReference>
<comment type="similarity">
    <text evidence="1">Belongs to the 'phage' integrase family.</text>
</comment>
<dbReference type="InterPro" id="IPR002104">
    <property type="entry name" value="Integrase_catalytic"/>
</dbReference>
<organism evidence="7 8">
    <name type="scientific">Marinobacterium halophilum</name>
    <dbReference type="NCBI Taxonomy" id="267374"/>
    <lineage>
        <taxon>Bacteria</taxon>
        <taxon>Pseudomonadati</taxon>
        <taxon>Pseudomonadota</taxon>
        <taxon>Gammaproteobacteria</taxon>
        <taxon>Oceanospirillales</taxon>
        <taxon>Oceanospirillaceae</taxon>
        <taxon>Marinobacterium</taxon>
    </lineage>
</organism>
<keyword evidence="4" id="KW-0233">DNA recombination</keyword>
<dbReference type="InterPro" id="IPR025166">
    <property type="entry name" value="Integrase_DNA_bind_dom"/>
</dbReference>
<dbReference type="Gene3D" id="3.30.160.390">
    <property type="entry name" value="Integrase, DNA-binding domain"/>
    <property type="match status" value="1"/>
</dbReference>
<evidence type="ECO:0000256" key="1">
    <source>
        <dbReference type="ARBA" id="ARBA00008857"/>
    </source>
</evidence>
<dbReference type="CDD" id="cd00801">
    <property type="entry name" value="INT_P4_C"/>
    <property type="match status" value="1"/>
</dbReference>
<dbReference type="AlphaFoldDB" id="A0A2P8EKL0"/>
<evidence type="ECO:0000313" key="7">
    <source>
        <dbReference type="EMBL" id="PSL09979.1"/>
    </source>
</evidence>
<dbReference type="Gene3D" id="1.10.150.130">
    <property type="match status" value="1"/>
</dbReference>
<reference evidence="7 8" key="1">
    <citation type="submission" date="2018-03" db="EMBL/GenBank/DDBJ databases">
        <title>Genomic Encyclopedia of Archaeal and Bacterial Type Strains, Phase II (KMG-II): from individual species to whole genera.</title>
        <authorList>
            <person name="Goeker M."/>
        </authorList>
    </citation>
    <scope>NUCLEOTIDE SEQUENCE [LARGE SCALE GENOMIC DNA]</scope>
    <source>
        <strain evidence="7 8">DSM 17586</strain>
    </source>
</reference>
<dbReference type="InterPro" id="IPR013762">
    <property type="entry name" value="Integrase-like_cat_sf"/>
</dbReference>
<evidence type="ECO:0000256" key="3">
    <source>
        <dbReference type="ARBA" id="ARBA00023125"/>
    </source>
</evidence>
<feature type="domain" description="Integrase DNA-binding" evidence="6">
    <location>
        <begin position="4"/>
        <end position="93"/>
    </location>
</feature>
<evidence type="ECO:0000256" key="4">
    <source>
        <dbReference type="ARBA" id="ARBA00023172"/>
    </source>
</evidence>
<dbReference type="PANTHER" id="PTHR30629:SF2">
    <property type="entry name" value="PROPHAGE INTEGRASE INTS-RELATED"/>
    <property type="match status" value="1"/>
</dbReference>
<dbReference type="RefSeq" id="WP_106593155.1">
    <property type="nucleotide sequence ID" value="NZ_PYGI01000028.1"/>
</dbReference>
<dbReference type="Gene3D" id="1.10.443.10">
    <property type="entry name" value="Intergrase catalytic core"/>
    <property type="match status" value="1"/>
</dbReference>
<sequence>MAQLSDHYIKALKAQDKPYIITEESAERCGGRFQVKVYTSGRKQFLIQYFHSKRRRQMGIGNYGAMTLADAGQEFIRLSAQVQQGICPKAERERCEMDEAIQQEEEHRQRAGLRTFLELWDDFYSSIKLQTKIKSLNQLRWMFDSDIKPYVDLSLLARDFTQDHARALLKRVIDRGARFKANNLHGRLKSCLRYAIDQDNAPERFGEPVRYGITSNIMRDIPLPVPKGSQPKHRTLTEEEVTILWNLPRTKMRNRMHHLYFKLQLALAGQRVIELYHAEHSEWDLNNRLFEIPLDRIKIQRRGAHVVPLSDLAIELYEEGRLLGGDGRFLWPHRDHDDKPASINGLIQCCHTYTQEYDDIEPFTPRDLRRTCKTLMSKCGIDRLYRDMLQQHDEIDTAAQKNYDKYDYLKEKRRAMDQWTAYLQALVRRG</sequence>
<gene>
    <name evidence="7" type="ORF">CLV44_1284</name>
</gene>
<dbReference type="InterPro" id="IPR050808">
    <property type="entry name" value="Phage_Integrase"/>
</dbReference>
<accession>A0A2P8EKL0</accession>
<dbReference type="EMBL" id="PYGI01000028">
    <property type="protein sequence ID" value="PSL09979.1"/>
    <property type="molecule type" value="Genomic_DNA"/>
</dbReference>
<evidence type="ECO:0000256" key="2">
    <source>
        <dbReference type="ARBA" id="ARBA00022908"/>
    </source>
</evidence>
<feature type="domain" description="Tyr recombinase" evidence="5">
    <location>
        <begin position="235"/>
        <end position="398"/>
    </location>
</feature>
<name>A0A2P8EKL0_9GAMM</name>
<evidence type="ECO:0000313" key="8">
    <source>
        <dbReference type="Proteomes" id="UP000242133"/>
    </source>
</evidence>
<dbReference type="InterPro" id="IPR011010">
    <property type="entry name" value="DNA_brk_join_enz"/>
</dbReference>
<dbReference type="Proteomes" id="UP000242133">
    <property type="component" value="Unassembled WGS sequence"/>
</dbReference>
<dbReference type="SUPFAM" id="SSF56349">
    <property type="entry name" value="DNA breaking-rejoining enzymes"/>
    <property type="match status" value="1"/>
</dbReference>